<gene>
    <name evidence="1" type="ORF">QFZ49_004259</name>
</gene>
<dbReference type="Proteomes" id="UP001223072">
    <property type="component" value="Unassembled WGS sequence"/>
</dbReference>
<accession>A0ABU0RQT7</accession>
<comment type="caution">
    <text evidence="1">The sequence shown here is derived from an EMBL/GenBank/DDBJ whole genome shotgun (WGS) entry which is preliminary data.</text>
</comment>
<evidence type="ECO:0000313" key="2">
    <source>
        <dbReference type="Proteomes" id="UP001223072"/>
    </source>
</evidence>
<evidence type="ECO:0000313" key="1">
    <source>
        <dbReference type="EMBL" id="MDQ0934319.1"/>
    </source>
</evidence>
<name>A0ABU0RQT7_9ACTN</name>
<dbReference type="EMBL" id="JAUSZS010000004">
    <property type="protein sequence ID" value="MDQ0934319.1"/>
    <property type="molecule type" value="Genomic_DNA"/>
</dbReference>
<reference evidence="1 2" key="1">
    <citation type="submission" date="2023-07" db="EMBL/GenBank/DDBJ databases">
        <title>Comparative genomics of wheat-associated soil bacteria to identify genetic determinants of phenazine resistance.</title>
        <authorList>
            <person name="Mouncey N."/>
        </authorList>
    </citation>
    <scope>NUCLEOTIDE SEQUENCE [LARGE SCALE GENOMIC DNA]</scope>
    <source>
        <strain evidence="1 2">W2I16</strain>
    </source>
</reference>
<organism evidence="1 2">
    <name type="scientific">Streptomyces turgidiscabies</name>
    <dbReference type="NCBI Taxonomy" id="85558"/>
    <lineage>
        <taxon>Bacteria</taxon>
        <taxon>Bacillati</taxon>
        <taxon>Actinomycetota</taxon>
        <taxon>Actinomycetes</taxon>
        <taxon>Kitasatosporales</taxon>
        <taxon>Streptomycetaceae</taxon>
        <taxon>Streptomyces</taxon>
    </lineage>
</organism>
<sequence length="64" mass="7070">MLTLSVDLRSGVGPWRWCGQAEGCWMRGADRIRPLRNPALEARAVTDGTATLMVVRERAVDLTS</sequence>
<proteinExistence type="predicted"/>
<keyword evidence="2" id="KW-1185">Reference proteome</keyword>
<protein>
    <submittedName>
        <fullName evidence="1">Uncharacterized protein</fullName>
    </submittedName>
</protein>